<feature type="compositionally biased region" description="Polar residues" evidence="1">
    <location>
        <begin position="442"/>
        <end position="455"/>
    </location>
</feature>
<feature type="compositionally biased region" description="Low complexity" evidence="1">
    <location>
        <begin position="473"/>
        <end position="483"/>
    </location>
</feature>
<dbReference type="EMBL" id="JH159157">
    <property type="protein sequence ID" value="EGZ12544.1"/>
    <property type="molecule type" value="Genomic_DNA"/>
</dbReference>
<reference evidence="4 5" key="1">
    <citation type="journal article" date="2006" name="Science">
        <title>Phytophthora genome sequences uncover evolutionary origins and mechanisms of pathogenesis.</title>
        <authorList>
            <person name="Tyler B.M."/>
            <person name="Tripathy S."/>
            <person name="Zhang X."/>
            <person name="Dehal P."/>
            <person name="Jiang R.H."/>
            <person name="Aerts A."/>
            <person name="Arredondo F.D."/>
            <person name="Baxter L."/>
            <person name="Bensasson D."/>
            <person name="Beynon J.L."/>
            <person name="Chapman J."/>
            <person name="Damasceno C.M."/>
            <person name="Dorrance A.E."/>
            <person name="Dou D."/>
            <person name="Dickerman A.W."/>
            <person name="Dubchak I.L."/>
            <person name="Garbelotto M."/>
            <person name="Gijzen M."/>
            <person name="Gordon S.G."/>
            <person name="Govers F."/>
            <person name="Grunwald N.J."/>
            <person name="Huang W."/>
            <person name="Ivors K.L."/>
            <person name="Jones R.W."/>
            <person name="Kamoun S."/>
            <person name="Krampis K."/>
            <person name="Lamour K.H."/>
            <person name="Lee M.K."/>
            <person name="McDonald W.H."/>
            <person name="Medina M."/>
            <person name="Meijer H.J."/>
            <person name="Nordberg E.K."/>
            <person name="Maclean D.J."/>
            <person name="Ospina-Giraldo M.D."/>
            <person name="Morris P.F."/>
            <person name="Phuntumart V."/>
            <person name="Putnam N.H."/>
            <person name="Rash S."/>
            <person name="Rose J.K."/>
            <person name="Sakihama Y."/>
            <person name="Salamov A.A."/>
            <person name="Savidor A."/>
            <person name="Scheuring C.F."/>
            <person name="Smith B.M."/>
            <person name="Sobral B.W."/>
            <person name="Terry A."/>
            <person name="Torto-Alalibo T.A."/>
            <person name="Win J."/>
            <person name="Xu Z."/>
            <person name="Zhang H."/>
            <person name="Grigoriev I.V."/>
            <person name="Rokhsar D.S."/>
            <person name="Boore J.L."/>
        </authorList>
    </citation>
    <scope>NUCLEOTIDE SEQUENCE [LARGE SCALE GENOMIC DNA]</scope>
    <source>
        <strain evidence="4 5">P6497</strain>
    </source>
</reference>
<dbReference type="InterPro" id="IPR018247">
    <property type="entry name" value="EF_Hand_1_Ca_BS"/>
</dbReference>
<name>G4ZXC8_PHYSP</name>
<gene>
    <name evidence="4" type="ORF">PHYSODRAFT_336964</name>
</gene>
<dbReference type="Proteomes" id="UP000002640">
    <property type="component" value="Unassembled WGS sequence"/>
</dbReference>
<dbReference type="GeneID" id="20647287"/>
<feature type="compositionally biased region" description="Pro residues" evidence="1">
    <location>
        <begin position="295"/>
        <end position="304"/>
    </location>
</feature>
<dbReference type="RefSeq" id="XP_009532877.1">
    <property type="nucleotide sequence ID" value="XM_009534582.1"/>
</dbReference>
<feature type="region of interest" description="Disordered" evidence="1">
    <location>
        <begin position="630"/>
        <end position="655"/>
    </location>
</feature>
<keyword evidence="2" id="KW-0812">Transmembrane</keyword>
<dbReference type="AlphaFoldDB" id="G4ZXC8"/>
<dbReference type="GO" id="GO:0005509">
    <property type="term" value="F:calcium ion binding"/>
    <property type="evidence" value="ECO:0007669"/>
    <property type="project" value="InterPro"/>
</dbReference>
<accession>G4ZXC8</accession>
<feature type="compositionally biased region" description="Basic and acidic residues" evidence="1">
    <location>
        <begin position="274"/>
        <end position="283"/>
    </location>
</feature>
<keyword evidence="2" id="KW-0472">Membrane</keyword>
<evidence type="ECO:0000256" key="2">
    <source>
        <dbReference type="SAM" id="Phobius"/>
    </source>
</evidence>
<organism evidence="4 5">
    <name type="scientific">Phytophthora sojae (strain P6497)</name>
    <name type="common">Soybean stem and root rot agent</name>
    <name type="synonym">Phytophthora megasperma f. sp. glycines</name>
    <dbReference type="NCBI Taxonomy" id="1094619"/>
    <lineage>
        <taxon>Eukaryota</taxon>
        <taxon>Sar</taxon>
        <taxon>Stramenopiles</taxon>
        <taxon>Oomycota</taxon>
        <taxon>Peronosporomycetes</taxon>
        <taxon>Peronosporales</taxon>
        <taxon>Peronosporaceae</taxon>
        <taxon>Phytophthora</taxon>
    </lineage>
</organism>
<feature type="transmembrane region" description="Helical" evidence="2">
    <location>
        <begin position="43"/>
        <end position="65"/>
    </location>
</feature>
<dbReference type="KEGG" id="psoj:PHYSODRAFT_336964"/>
<dbReference type="PROSITE" id="PS50222">
    <property type="entry name" value="EF_HAND_2"/>
    <property type="match status" value="1"/>
</dbReference>
<feature type="compositionally biased region" description="Polar residues" evidence="1">
    <location>
        <begin position="412"/>
        <end position="422"/>
    </location>
</feature>
<evidence type="ECO:0000256" key="1">
    <source>
        <dbReference type="SAM" id="MobiDB-lite"/>
    </source>
</evidence>
<dbReference type="OMA" id="TEMAPQG"/>
<dbReference type="PROSITE" id="PS00018">
    <property type="entry name" value="EF_HAND_1"/>
    <property type="match status" value="1"/>
</dbReference>
<keyword evidence="5" id="KW-1185">Reference proteome</keyword>
<evidence type="ECO:0000313" key="4">
    <source>
        <dbReference type="EMBL" id="EGZ12544.1"/>
    </source>
</evidence>
<feature type="region of interest" description="Disordered" evidence="1">
    <location>
        <begin position="201"/>
        <end position="483"/>
    </location>
</feature>
<feature type="region of interest" description="Disordered" evidence="1">
    <location>
        <begin position="1"/>
        <end position="38"/>
    </location>
</feature>
<evidence type="ECO:0000313" key="5">
    <source>
        <dbReference type="Proteomes" id="UP000002640"/>
    </source>
</evidence>
<sequence length="655" mass="68643">MMEGEPATPGVTRLPDEETSFVGRKVEAPRRRQRRQQAKKKRIAVLGVSVVTMLVFGAVCAFLALPSGPTETMKTAVSQAMESDPANATATQVFIPSFAAYDEDGDGKVSLGEYLDRLAINRDAALKRVDESSLDDADKTQISDLLNEDFSKHSDCVALVTKQDEDTMMTKENFDEVYEEITTGFCPLSDDRIPNEYLLTETAPGEDELAPTEVDPTTGDSSTTSGSDEASASTSASEEAASTPSVESTSDGAAPPSNEIGWNPDQPTLPPRVIVDDDAKPEEGVGAGQWNPIYPSDPPIPAPSNDPQVNAWTPEEPTDPPSAVTADTKSEEDSASASQEAPRASNGVGEDEWNPVFPTEPPSPSSDKDQEQKAFSIGTMLDPQAAAYETPLAETSPESEQQAGIYNAYTGAETTGTQSNPEYKSPIAETAPKAEQAVGAFNSHSETTGTQSNPEVATEKKESEGIATYKSDTTTTGETATYGAPAGLQPTGAYNSYNAYQGYSNNYNKGAANTYTGAGTTYGNPSGQQPSGAYNQGYYSGYTGAANNGGAYNAYQGYSGHTGATNNAGAYNAYTGAGTTTYGGGQQTTGAYNTYNGYNGAGQQTGGGYNAYNGYTGAATAGTYKSYTGADGTTEYGESKGTRQLRSAGSPAKHL</sequence>
<dbReference type="InterPro" id="IPR002048">
    <property type="entry name" value="EF_hand_dom"/>
</dbReference>
<proteinExistence type="predicted"/>
<protein>
    <recommendedName>
        <fullName evidence="3">EF-hand domain-containing protein</fullName>
    </recommendedName>
</protein>
<feature type="domain" description="EF-hand" evidence="3">
    <location>
        <begin position="98"/>
        <end position="124"/>
    </location>
</feature>
<keyword evidence="2" id="KW-1133">Transmembrane helix</keyword>
<dbReference type="InParanoid" id="G4ZXC8"/>
<feature type="compositionally biased region" description="Low complexity" evidence="1">
    <location>
        <begin position="214"/>
        <end position="250"/>
    </location>
</feature>
<evidence type="ECO:0000259" key="3">
    <source>
        <dbReference type="PROSITE" id="PS50222"/>
    </source>
</evidence>